<dbReference type="AlphaFoldDB" id="A0A4Q7VKS2"/>
<protein>
    <submittedName>
        <fullName evidence="2">T5orf172 domain-containing protein</fullName>
    </submittedName>
</protein>
<dbReference type="Pfam" id="PF13455">
    <property type="entry name" value="MUG113"/>
    <property type="match status" value="1"/>
</dbReference>
<evidence type="ECO:0000259" key="1">
    <source>
        <dbReference type="SMART" id="SM00974"/>
    </source>
</evidence>
<organism evidence="2 3">
    <name type="scientific">Ancylomarina subtilis</name>
    <dbReference type="NCBI Taxonomy" id="1639035"/>
    <lineage>
        <taxon>Bacteria</taxon>
        <taxon>Pseudomonadati</taxon>
        <taxon>Bacteroidota</taxon>
        <taxon>Bacteroidia</taxon>
        <taxon>Marinilabiliales</taxon>
        <taxon>Marinifilaceae</taxon>
        <taxon>Ancylomarina</taxon>
    </lineage>
</organism>
<dbReference type="Proteomes" id="UP000293562">
    <property type="component" value="Unassembled WGS sequence"/>
</dbReference>
<feature type="domain" description="Bacteriophage T5 Orf172 DNA-binding" evidence="1">
    <location>
        <begin position="16"/>
        <end position="105"/>
    </location>
</feature>
<comment type="caution">
    <text evidence="2">The sequence shown here is derived from an EMBL/GenBank/DDBJ whole genome shotgun (WGS) entry which is preliminary data.</text>
</comment>
<accession>A0A4Q7VKS2</accession>
<sequence length="325" mass="38905">MNNINEHTQHLYMMYDNVNKLTKIGIAKRPEIRLKQIQNALGLTGIKLIDVVYGKSNKEKELHKMFSEYRVDKHPMSLVDDYNGQGGHTEWFKLDKKTRNKLKKIYKDLSEDNKSFEETYKFYLKRDILIEKEYKMHMKGIKTNKYISKVLYEMSERDCEKALSVPKDKRDKEQNSCIKFNNSMFYSMKETIKKPENIYYTNIIDDKYFIKYKQFNYNNEDIRICQKLFIVNKEPIDLHEVIHHIYCNNGKIDSLFDNLMDTESQNINLDTHSKMLDVVKEELKYYLINKGYDNNKLINFIIENTKPRNVYSEAEISESFGLFQN</sequence>
<dbReference type="EMBL" id="SHKN01000001">
    <property type="protein sequence ID" value="RZT96638.1"/>
    <property type="molecule type" value="Genomic_DNA"/>
</dbReference>
<evidence type="ECO:0000313" key="3">
    <source>
        <dbReference type="Proteomes" id="UP000293562"/>
    </source>
</evidence>
<name>A0A4Q7VKS2_9BACT</name>
<dbReference type="RefSeq" id="WP_130306626.1">
    <property type="nucleotide sequence ID" value="NZ_SHKN01000001.1"/>
</dbReference>
<gene>
    <name evidence="2" type="ORF">EV201_1279</name>
</gene>
<keyword evidence="3" id="KW-1185">Reference proteome</keyword>
<evidence type="ECO:0000313" key="2">
    <source>
        <dbReference type="EMBL" id="RZT96638.1"/>
    </source>
</evidence>
<dbReference type="SMART" id="SM00974">
    <property type="entry name" value="T5orf172"/>
    <property type="match status" value="1"/>
</dbReference>
<reference evidence="2 3" key="1">
    <citation type="submission" date="2019-02" db="EMBL/GenBank/DDBJ databases">
        <title>Genomic Encyclopedia of Type Strains, Phase IV (KMG-IV): sequencing the most valuable type-strain genomes for metagenomic binning, comparative biology and taxonomic classification.</title>
        <authorList>
            <person name="Goeker M."/>
        </authorList>
    </citation>
    <scope>NUCLEOTIDE SEQUENCE [LARGE SCALE GENOMIC DNA]</scope>
    <source>
        <strain evidence="2 3">DSM 28825</strain>
    </source>
</reference>
<dbReference type="InterPro" id="IPR018306">
    <property type="entry name" value="Phage_T5_Orf172_DNA-bd"/>
</dbReference>
<proteinExistence type="predicted"/>